<name>A0A645GAN7_9ZZZZ</name>
<dbReference type="EMBL" id="VSSQ01071436">
    <property type="protein sequence ID" value="MPN23042.1"/>
    <property type="molecule type" value="Genomic_DNA"/>
</dbReference>
<reference evidence="2" key="1">
    <citation type="submission" date="2019-08" db="EMBL/GenBank/DDBJ databases">
        <authorList>
            <person name="Kucharzyk K."/>
            <person name="Murdoch R.W."/>
            <person name="Higgins S."/>
            <person name="Loffler F."/>
        </authorList>
    </citation>
    <scope>NUCLEOTIDE SEQUENCE</scope>
</reference>
<organism evidence="2">
    <name type="scientific">bioreactor metagenome</name>
    <dbReference type="NCBI Taxonomy" id="1076179"/>
    <lineage>
        <taxon>unclassified sequences</taxon>
        <taxon>metagenomes</taxon>
        <taxon>ecological metagenomes</taxon>
    </lineage>
</organism>
<dbReference type="AlphaFoldDB" id="A0A645GAN7"/>
<comment type="caution">
    <text evidence="2">The sequence shown here is derived from an EMBL/GenBank/DDBJ whole genome shotgun (WGS) entry which is preliminary data.</text>
</comment>
<evidence type="ECO:0000256" key="1">
    <source>
        <dbReference type="SAM" id="Phobius"/>
    </source>
</evidence>
<feature type="transmembrane region" description="Helical" evidence="1">
    <location>
        <begin position="6"/>
        <end position="23"/>
    </location>
</feature>
<gene>
    <name evidence="2" type="ORF">SDC9_170427</name>
</gene>
<sequence length="78" mass="8773">MALGLISLELVLVIIILLIGKIPEEMFQLNFMITIMSILRANKALFQIIVLISGHVNGDGHGFLQQWEVVIKTQDIQE</sequence>
<evidence type="ECO:0000313" key="2">
    <source>
        <dbReference type="EMBL" id="MPN23042.1"/>
    </source>
</evidence>
<keyword evidence="1" id="KW-0472">Membrane</keyword>
<protein>
    <submittedName>
        <fullName evidence="2">Uncharacterized protein</fullName>
    </submittedName>
</protein>
<accession>A0A645GAN7</accession>
<keyword evidence="1" id="KW-1133">Transmembrane helix</keyword>
<proteinExistence type="predicted"/>
<keyword evidence="1" id="KW-0812">Transmembrane</keyword>